<name>A0A1Y3BR94_EURMA</name>
<evidence type="ECO:0000256" key="2">
    <source>
        <dbReference type="ARBA" id="ARBA00023015"/>
    </source>
</evidence>
<feature type="domain" description="FHA" evidence="5">
    <location>
        <begin position="18"/>
        <end position="71"/>
    </location>
</feature>
<evidence type="ECO:0000313" key="6">
    <source>
        <dbReference type="EMBL" id="OTF83499.1"/>
    </source>
</evidence>
<protein>
    <recommendedName>
        <fullName evidence="5">FHA domain-containing protein</fullName>
    </recommendedName>
</protein>
<dbReference type="Proteomes" id="UP000194236">
    <property type="component" value="Unassembled WGS sequence"/>
</dbReference>
<dbReference type="SMART" id="SM00240">
    <property type="entry name" value="FHA"/>
    <property type="match status" value="1"/>
</dbReference>
<comment type="subcellular location">
    <subcellularLocation>
        <location evidence="1">Nucleus</location>
    </subcellularLocation>
</comment>
<sequence>MAKLEARGFEYLIRGNRTIIGRDSSRGKVDVNMGHSNFISRRHLEIYFESPSNFFLTCKGKNGVFIDGAFQRRGSPPYKLPPT</sequence>
<evidence type="ECO:0000259" key="5">
    <source>
        <dbReference type="PROSITE" id="PS50006"/>
    </source>
</evidence>
<evidence type="ECO:0000256" key="3">
    <source>
        <dbReference type="ARBA" id="ARBA00023163"/>
    </source>
</evidence>
<accession>A0A1Y3BR94</accession>
<dbReference type="GO" id="GO:0000981">
    <property type="term" value="F:DNA-binding transcription factor activity, RNA polymerase II-specific"/>
    <property type="evidence" value="ECO:0007669"/>
    <property type="project" value="TreeGrafter"/>
</dbReference>
<dbReference type="GO" id="GO:0000978">
    <property type="term" value="F:RNA polymerase II cis-regulatory region sequence-specific DNA binding"/>
    <property type="evidence" value="ECO:0007669"/>
    <property type="project" value="TreeGrafter"/>
</dbReference>
<evidence type="ECO:0000256" key="4">
    <source>
        <dbReference type="ARBA" id="ARBA00023242"/>
    </source>
</evidence>
<proteinExistence type="predicted"/>
<comment type="caution">
    <text evidence="6">The sequence shown here is derived from an EMBL/GenBank/DDBJ whole genome shotgun (WGS) entry which is preliminary data.</text>
</comment>
<organism evidence="6 7">
    <name type="scientific">Euroglyphus maynei</name>
    <name type="common">Mayne's house dust mite</name>
    <dbReference type="NCBI Taxonomy" id="6958"/>
    <lineage>
        <taxon>Eukaryota</taxon>
        <taxon>Metazoa</taxon>
        <taxon>Ecdysozoa</taxon>
        <taxon>Arthropoda</taxon>
        <taxon>Chelicerata</taxon>
        <taxon>Arachnida</taxon>
        <taxon>Acari</taxon>
        <taxon>Acariformes</taxon>
        <taxon>Sarcoptiformes</taxon>
        <taxon>Astigmata</taxon>
        <taxon>Psoroptidia</taxon>
        <taxon>Analgoidea</taxon>
        <taxon>Pyroglyphidae</taxon>
        <taxon>Pyroglyphinae</taxon>
        <taxon>Euroglyphus</taxon>
    </lineage>
</organism>
<dbReference type="PANTHER" id="PTHR45881:SF7">
    <property type="entry name" value="CHECKPOINT SUPPRESSOR 1-LIKE, ISOFORM A-RELATED"/>
    <property type="match status" value="1"/>
</dbReference>
<dbReference type="AlphaFoldDB" id="A0A1Y3BR94"/>
<dbReference type="PANTHER" id="PTHR45881">
    <property type="entry name" value="CHECKPOINT SUPPRESSOR 1-LIKE, ISOFORM A-RELATED"/>
    <property type="match status" value="1"/>
</dbReference>
<dbReference type="EMBL" id="MUJZ01003407">
    <property type="protein sequence ID" value="OTF83499.1"/>
    <property type="molecule type" value="Genomic_DNA"/>
</dbReference>
<gene>
    <name evidence="6" type="ORF">BLA29_014794</name>
</gene>
<dbReference type="GO" id="GO:0005634">
    <property type="term" value="C:nucleus"/>
    <property type="evidence" value="ECO:0007669"/>
    <property type="project" value="UniProtKB-SubCell"/>
</dbReference>
<dbReference type="SUPFAM" id="SSF49879">
    <property type="entry name" value="SMAD/FHA domain"/>
    <property type="match status" value="1"/>
</dbReference>
<dbReference type="InterPro" id="IPR000253">
    <property type="entry name" value="FHA_dom"/>
</dbReference>
<evidence type="ECO:0000313" key="7">
    <source>
        <dbReference type="Proteomes" id="UP000194236"/>
    </source>
</evidence>
<keyword evidence="7" id="KW-1185">Reference proteome</keyword>
<dbReference type="Pfam" id="PF00498">
    <property type="entry name" value="FHA"/>
    <property type="match status" value="1"/>
</dbReference>
<dbReference type="InterPro" id="IPR008984">
    <property type="entry name" value="SMAD_FHA_dom_sf"/>
</dbReference>
<dbReference type="PROSITE" id="PS50006">
    <property type="entry name" value="FHA_DOMAIN"/>
    <property type="match status" value="1"/>
</dbReference>
<dbReference type="Gene3D" id="2.60.200.20">
    <property type="match status" value="1"/>
</dbReference>
<keyword evidence="2" id="KW-0805">Transcription regulation</keyword>
<evidence type="ECO:0000256" key="1">
    <source>
        <dbReference type="ARBA" id="ARBA00004123"/>
    </source>
</evidence>
<reference evidence="6 7" key="1">
    <citation type="submission" date="2017-03" db="EMBL/GenBank/DDBJ databases">
        <title>Genome Survey of Euroglyphus maynei.</title>
        <authorList>
            <person name="Arlian L.G."/>
            <person name="Morgan M.S."/>
            <person name="Rider S.D."/>
        </authorList>
    </citation>
    <scope>NUCLEOTIDE SEQUENCE [LARGE SCALE GENOMIC DNA]</scope>
    <source>
        <strain evidence="6">Arlian Lab</strain>
        <tissue evidence="6">Whole body</tissue>
    </source>
</reference>
<keyword evidence="4" id="KW-0539">Nucleus</keyword>
<keyword evidence="3" id="KW-0804">Transcription</keyword>
<dbReference type="OrthoDB" id="6493331at2759"/>